<evidence type="ECO:0000256" key="3">
    <source>
        <dbReference type="ARBA" id="ARBA00022989"/>
    </source>
</evidence>
<organism evidence="7 8">
    <name type="scientific">Candidatus Zymogenus saltonus</name>
    <dbReference type="NCBI Taxonomy" id="2844893"/>
    <lineage>
        <taxon>Bacteria</taxon>
        <taxon>Deltaproteobacteria</taxon>
        <taxon>Candidatus Zymogenia</taxon>
        <taxon>Candidatus Zymogeniales</taxon>
        <taxon>Candidatus Zymogenaceae</taxon>
        <taxon>Candidatus Zymogenus</taxon>
    </lineage>
</organism>
<evidence type="ECO:0000256" key="5">
    <source>
        <dbReference type="SAM" id="Phobius"/>
    </source>
</evidence>
<feature type="transmembrane region" description="Helical" evidence="5">
    <location>
        <begin position="239"/>
        <end position="257"/>
    </location>
</feature>
<dbReference type="Gene3D" id="1.20.1250.20">
    <property type="entry name" value="MFS general substrate transporter like domains"/>
    <property type="match status" value="2"/>
</dbReference>
<comment type="caution">
    <text evidence="7">The sequence shown here is derived from an EMBL/GenBank/DDBJ whole genome shotgun (WGS) entry which is preliminary data.</text>
</comment>
<accession>A0A9D8KHD5</accession>
<evidence type="ECO:0000259" key="6">
    <source>
        <dbReference type="PROSITE" id="PS50850"/>
    </source>
</evidence>
<evidence type="ECO:0000256" key="1">
    <source>
        <dbReference type="ARBA" id="ARBA00004370"/>
    </source>
</evidence>
<dbReference type="Proteomes" id="UP000809273">
    <property type="component" value="Unassembled WGS sequence"/>
</dbReference>
<gene>
    <name evidence="7" type="ORF">JW984_16465</name>
</gene>
<sequence length="423" mass="46026">MEGRSQDQRGMAAPPAQGRISLSRMFTYSSASLGMGLFYAFNNFTLPLFLRSYTSNDALIGILSSTRSFEGAMVQPVIGAWSDRIWTPIGRRTPFFILGMPIVVALLVYCSFRPTFILLIAAILFFTLIFNIGVDPYIALQSDIAPPGQRSTLNSISTLFIAFGQLSFALISGLILWNINPAYCFYFVGGGMFLTYLITSFGIKERRENVEIRQPMKLKEHLKSLPDYPEALKFFVSQLLLWFGINAATPFLTLFASREVPGVSAGVAQILAALLLGLTALCAVPVGVLGDRISRKRLLQFGLALFGVAALVVAFFVRSLPILALLIVAIGIGNTFHTVLSYPLLTELAPHERIGEFWGINTFFSSSGAIFSAALAGWLADIFGTYRAVFVLTGICMLAALIVLQFVHPEKVAGGEGPTSGDV</sequence>
<dbReference type="SUPFAM" id="SSF103473">
    <property type="entry name" value="MFS general substrate transporter"/>
    <property type="match status" value="1"/>
</dbReference>
<keyword evidence="3 5" id="KW-1133">Transmembrane helix</keyword>
<feature type="transmembrane region" description="Helical" evidence="5">
    <location>
        <begin position="21"/>
        <end position="41"/>
    </location>
</feature>
<feature type="transmembrane region" description="Helical" evidence="5">
    <location>
        <begin position="159"/>
        <end position="179"/>
    </location>
</feature>
<keyword evidence="4 5" id="KW-0472">Membrane</keyword>
<evidence type="ECO:0000256" key="4">
    <source>
        <dbReference type="ARBA" id="ARBA00023136"/>
    </source>
</evidence>
<feature type="transmembrane region" description="Helical" evidence="5">
    <location>
        <begin position="323"/>
        <end position="345"/>
    </location>
</feature>
<dbReference type="InterPro" id="IPR005828">
    <property type="entry name" value="MFS_sugar_transport-like"/>
</dbReference>
<evidence type="ECO:0000313" key="7">
    <source>
        <dbReference type="EMBL" id="MBN1574791.1"/>
    </source>
</evidence>
<dbReference type="GO" id="GO:0022857">
    <property type="term" value="F:transmembrane transporter activity"/>
    <property type="evidence" value="ECO:0007669"/>
    <property type="project" value="InterPro"/>
</dbReference>
<feature type="transmembrane region" description="Helical" evidence="5">
    <location>
        <begin position="386"/>
        <end position="407"/>
    </location>
</feature>
<dbReference type="PANTHER" id="PTHR23528:SF1">
    <property type="entry name" value="MAJOR FACILITATOR SUPERFAMILY (MFS) PROFILE DOMAIN-CONTAINING PROTEIN"/>
    <property type="match status" value="1"/>
</dbReference>
<dbReference type="InterPro" id="IPR036259">
    <property type="entry name" value="MFS_trans_sf"/>
</dbReference>
<dbReference type="PROSITE" id="PS50850">
    <property type="entry name" value="MFS"/>
    <property type="match status" value="1"/>
</dbReference>
<dbReference type="InterPro" id="IPR020846">
    <property type="entry name" value="MFS_dom"/>
</dbReference>
<feature type="transmembrane region" description="Helical" evidence="5">
    <location>
        <begin position="93"/>
        <end position="109"/>
    </location>
</feature>
<dbReference type="PANTHER" id="PTHR23528">
    <property type="match status" value="1"/>
</dbReference>
<dbReference type="EMBL" id="JAFGIX010000088">
    <property type="protein sequence ID" value="MBN1574791.1"/>
    <property type="molecule type" value="Genomic_DNA"/>
</dbReference>
<dbReference type="Pfam" id="PF07690">
    <property type="entry name" value="MFS_1"/>
    <property type="match status" value="1"/>
</dbReference>
<dbReference type="AlphaFoldDB" id="A0A9D8KHD5"/>
<comment type="subcellular location">
    <subcellularLocation>
        <location evidence="1">Membrane</location>
    </subcellularLocation>
</comment>
<feature type="transmembrane region" description="Helical" evidence="5">
    <location>
        <begin position="115"/>
        <end position="138"/>
    </location>
</feature>
<feature type="transmembrane region" description="Helical" evidence="5">
    <location>
        <begin position="263"/>
        <end position="286"/>
    </location>
</feature>
<feature type="domain" description="Major facilitator superfamily (MFS) profile" evidence="6">
    <location>
        <begin position="20"/>
        <end position="412"/>
    </location>
</feature>
<keyword evidence="2 5" id="KW-0812">Transmembrane</keyword>
<name>A0A9D8KHD5_9DELT</name>
<reference evidence="7" key="2">
    <citation type="submission" date="2021-01" db="EMBL/GenBank/DDBJ databases">
        <authorList>
            <person name="Hahn C.R."/>
            <person name="Youssef N.H."/>
            <person name="Elshahed M."/>
        </authorList>
    </citation>
    <scope>NUCLEOTIDE SEQUENCE</scope>
    <source>
        <strain evidence="7">Zod_Metabat.24</strain>
    </source>
</reference>
<feature type="transmembrane region" description="Helical" evidence="5">
    <location>
        <begin position="185"/>
        <end position="203"/>
    </location>
</feature>
<evidence type="ECO:0000256" key="2">
    <source>
        <dbReference type="ARBA" id="ARBA00022692"/>
    </source>
</evidence>
<proteinExistence type="predicted"/>
<reference evidence="7" key="1">
    <citation type="journal article" date="2021" name="Environ. Microbiol.">
        <title>Genomic characterization of three novel Desulfobacterota classes expand the metabolic and phylogenetic diversity of the phylum.</title>
        <authorList>
            <person name="Murphy C.L."/>
            <person name="Biggerstaff J."/>
            <person name="Eichhorn A."/>
            <person name="Ewing E."/>
            <person name="Shahan R."/>
            <person name="Soriano D."/>
            <person name="Stewart S."/>
            <person name="VanMol K."/>
            <person name="Walker R."/>
            <person name="Walters P."/>
            <person name="Elshahed M.S."/>
            <person name="Youssef N.H."/>
        </authorList>
    </citation>
    <scope>NUCLEOTIDE SEQUENCE</scope>
    <source>
        <strain evidence="7">Zod_Metabat.24</strain>
    </source>
</reference>
<dbReference type="InterPro" id="IPR011701">
    <property type="entry name" value="MFS"/>
</dbReference>
<protein>
    <submittedName>
        <fullName evidence="7">MFS transporter</fullName>
    </submittedName>
</protein>
<feature type="transmembrane region" description="Helical" evidence="5">
    <location>
        <begin position="298"/>
        <end position="317"/>
    </location>
</feature>
<feature type="transmembrane region" description="Helical" evidence="5">
    <location>
        <begin position="357"/>
        <end position="380"/>
    </location>
</feature>
<evidence type="ECO:0000313" key="8">
    <source>
        <dbReference type="Proteomes" id="UP000809273"/>
    </source>
</evidence>
<dbReference type="GO" id="GO:0016020">
    <property type="term" value="C:membrane"/>
    <property type="evidence" value="ECO:0007669"/>
    <property type="project" value="UniProtKB-SubCell"/>
</dbReference>
<dbReference type="Pfam" id="PF00083">
    <property type="entry name" value="Sugar_tr"/>
    <property type="match status" value="1"/>
</dbReference>